<accession>A0AA40DTW7</accession>
<evidence type="ECO:0000256" key="2">
    <source>
        <dbReference type="SAM" id="MobiDB-lite"/>
    </source>
</evidence>
<protein>
    <recommendedName>
        <fullName evidence="5">Tachykinin family protein</fullName>
    </recommendedName>
</protein>
<organism evidence="3 4">
    <name type="scientific">Lasiosphaeris hirsuta</name>
    <dbReference type="NCBI Taxonomy" id="260670"/>
    <lineage>
        <taxon>Eukaryota</taxon>
        <taxon>Fungi</taxon>
        <taxon>Dikarya</taxon>
        <taxon>Ascomycota</taxon>
        <taxon>Pezizomycotina</taxon>
        <taxon>Sordariomycetes</taxon>
        <taxon>Sordariomycetidae</taxon>
        <taxon>Sordariales</taxon>
        <taxon>Lasiosphaeriaceae</taxon>
        <taxon>Lasiosphaeris</taxon>
    </lineage>
</organism>
<sequence>MSKYEFFSAEGPEGKFLASNKAIRSQAMKTALRTRTRQTDGNPEIVTSLADSEEVVRRKGELNGRFRLPGRARGIKKTTGHGQQVADGGSNTNSLPSGGHTSQARAWPQVQAVQRFGNGLADPFQTLPIPNKGRVDSLVKYTLTRFNLNLSTVDARRPWFGYAMQSAAVMHATLALSAGFWAASMATPDPALEREGFRQQGEAMAMVRTHLGTQSVTNTVLATMACLGNAFQGRFEAAAVHLGGVGAIVEARGGVGTILDDFYLCRCIDWVDVQTATGLGRVPLFPPLHGGMDDVFLPPVVLQQVTLPSLPPSLCPTVRAIFLLLRQATRAQECLVVSSNSLRILMHLADSRILHHLYGVGSSRHDYQDQQEAHACPDTSLVLAAHVFLHGALRQVPSTSHLLRTLVGRLQDALSKEVASQTGIATNADNCLSLAWAAFVGLAATSEAVEGERHAWFTNLLGAAIGTFRDSDTTWPLADDNAVARAEIQSVLETFLWRDEFCLPGLHVGGGRGEVRGN</sequence>
<dbReference type="Proteomes" id="UP001172102">
    <property type="component" value="Unassembled WGS sequence"/>
</dbReference>
<feature type="region of interest" description="Disordered" evidence="2">
    <location>
        <begin position="72"/>
        <end position="105"/>
    </location>
</feature>
<keyword evidence="1" id="KW-0539">Nucleus</keyword>
<evidence type="ECO:0000313" key="4">
    <source>
        <dbReference type="Proteomes" id="UP001172102"/>
    </source>
</evidence>
<dbReference type="InterPro" id="IPR021858">
    <property type="entry name" value="Fun_TF"/>
</dbReference>
<dbReference type="PANTHER" id="PTHR37540:SF5">
    <property type="entry name" value="TRANSCRIPTION FACTOR DOMAIN-CONTAINING PROTEIN"/>
    <property type="match status" value="1"/>
</dbReference>
<dbReference type="EMBL" id="JAUKUA010000004">
    <property type="protein sequence ID" value="KAK0716149.1"/>
    <property type="molecule type" value="Genomic_DNA"/>
</dbReference>
<dbReference type="PANTHER" id="PTHR37540">
    <property type="entry name" value="TRANSCRIPTION FACTOR (ACR-2), PUTATIVE-RELATED-RELATED"/>
    <property type="match status" value="1"/>
</dbReference>
<name>A0AA40DTW7_9PEZI</name>
<dbReference type="AlphaFoldDB" id="A0AA40DTW7"/>
<evidence type="ECO:0000256" key="1">
    <source>
        <dbReference type="ARBA" id="ARBA00023242"/>
    </source>
</evidence>
<comment type="caution">
    <text evidence="3">The sequence shown here is derived from an EMBL/GenBank/DDBJ whole genome shotgun (WGS) entry which is preliminary data.</text>
</comment>
<evidence type="ECO:0000313" key="3">
    <source>
        <dbReference type="EMBL" id="KAK0716149.1"/>
    </source>
</evidence>
<feature type="compositionally biased region" description="Polar residues" evidence="2">
    <location>
        <begin position="89"/>
        <end position="104"/>
    </location>
</feature>
<keyword evidence="4" id="KW-1185">Reference proteome</keyword>
<gene>
    <name evidence="3" type="ORF">B0H67DRAFT_666774</name>
</gene>
<reference evidence="3" key="1">
    <citation type="submission" date="2023-06" db="EMBL/GenBank/DDBJ databases">
        <title>Genome-scale phylogeny and comparative genomics of the fungal order Sordariales.</title>
        <authorList>
            <consortium name="Lawrence Berkeley National Laboratory"/>
            <person name="Hensen N."/>
            <person name="Bonometti L."/>
            <person name="Westerberg I."/>
            <person name="Brannstrom I.O."/>
            <person name="Guillou S."/>
            <person name="Cros-Aarteil S."/>
            <person name="Calhoun S."/>
            <person name="Haridas S."/>
            <person name="Kuo A."/>
            <person name="Mondo S."/>
            <person name="Pangilinan J."/>
            <person name="Riley R."/>
            <person name="Labutti K."/>
            <person name="Andreopoulos B."/>
            <person name="Lipzen A."/>
            <person name="Chen C."/>
            <person name="Yanf M."/>
            <person name="Daum C."/>
            <person name="Ng V."/>
            <person name="Clum A."/>
            <person name="Steindorff A."/>
            <person name="Ohm R."/>
            <person name="Martin F."/>
            <person name="Silar P."/>
            <person name="Natvig D."/>
            <person name="Lalanne C."/>
            <person name="Gautier V."/>
            <person name="Ament-Velasquez S.L."/>
            <person name="Kruys A."/>
            <person name="Hutchinson M.I."/>
            <person name="Powell A.J."/>
            <person name="Barry K."/>
            <person name="Miller A.N."/>
            <person name="Grigoriev I.V."/>
            <person name="Debuchy R."/>
            <person name="Gladieux P."/>
            <person name="Thoren M.H."/>
            <person name="Johannesson H."/>
        </authorList>
    </citation>
    <scope>NUCLEOTIDE SEQUENCE</scope>
    <source>
        <strain evidence="3">SMH4607-1</strain>
    </source>
</reference>
<dbReference type="Pfam" id="PF11951">
    <property type="entry name" value="Fungal_trans_2"/>
    <property type="match status" value="1"/>
</dbReference>
<proteinExistence type="predicted"/>
<evidence type="ECO:0008006" key="5">
    <source>
        <dbReference type="Google" id="ProtNLM"/>
    </source>
</evidence>